<sequence length="328" mass="37656">MSKSRGYFGAYTKKDSKGIYSFNFDEGKFSDIGLVAEIENPTYLNVRGKEVFSITKENEIAGISYFIDENDKLILVNAVINNKFPCCYITSNKEYIFASNYHEGKCYIYKVSNKELHSVHTIHEKSYAKCHCVILDNKDRYIYVCFLGLDRVKVYDLNNNFAYVDELIFPEGSGPRHGLFSKDNNNFYVLSELSNEVFVFKKYNEKYVLEQTISTLPNDFEGESSSAAIRLSSDEKFLYTSNRGHDSIAAFKINKGILEIIDYYNVKGQAPRDFNFDPSEEFLLVVNQDTSNGVSFKRNKNNGMLEEITDEISIDSSVCILFRNNNLK</sequence>
<organism evidence="2 3">
    <name type="scientific">Clostridium vincentii</name>
    <dbReference type="NCBI Taxonomy" id="52704"/>
    <lineage>
        <taxon>Bacteria</taxon>
        <taxon>Bacillati</taxon>
        <taxon>Bacillota</taxon>
        <taxon>Clostridia</taxon>
        <taxon>Eubacteriales</taxon>
        <taxon>Clostridiaceae</taxon>
        <taxon>Clostridium</taxon>
    </lineage>
</organism>
<dbReference type="GO" id="GO:0005829">
    <property type="term" value="C:cytosol"/>
    <property type="evidence" value="ECO:0007669"/>
    <property type="project" value="TreeGrafter"/>
</dbReference>
<dbReference type="Proteomes" id="UP000239471">
    <property type="component" value="Unassembled WGS sequence"/>
</dbReference>
<dbReference type="InterPro" id="IPR019405">
    <property type="entry name" value="Lactonase_7-beta_prop"/>
</dbReference>
<dbReference type="AlphaFoldDB" id="A0A2T0BJ85"/>
<evidence type="ECO:0000256" key="1">
    <source>
        <dbReference type="ARBA" id="ARBA00005564"/>
    </source>
</evidence>
<evidence type="ECO:0000313" key="2">
    <source>
        <dbReference type="EMBL" id="PRR83862.1"/>
    </source>
</evidence>
<dbReference type="EMBL" id="PVXQ01000004">
    <property type="protein sequence ID" value="PRR83862.1"/>
    <property type="molecule type" value="Genomic_DNA"/>
</dbReference>
<evidence type="ECO:0000313" key="3">
    <source>
        <dbReference type="Proteomes" id="UP000239471"/>
    </source>
</evidence>
<proteinExistence type="inferred from homology"/>
<dbReference type="PANTHER" id="PTHR30344:SF1">
    <property type="entry name" value="6-PHOSPHOGLUCONOLACTONASE"/>
    <property type="match status" value="1"/>
</dbReference>
<comment type="caution">
    <text evidence="2">The sequence shown here is derived from an EMBL/GenBank/DDBJ whole genome shotgun (WGS) entry which is preliminary data.</text>
</comment>
<protein>
    <submittedName>
        <fullName evidence="2">6-phosphogluconolactonase</fullName>
        <ecNumber evidence="2">3.1.1.31</ecNumber>
    </submittedName>
</protein>
<dbReference type="Gene3D" id="2.130.10.10">
    <property type="entry name" value="YVTN repeat-like/Quinoprotein amine dehydrogenase"/>
    <property type="match status" value="1"/>
</dbReference>
<dbReference type="InterPro" id="IPR011045">
    <property type="entry name" value="N2O_reductase_N"/>
</dbReference>
<dbReference type="PANTHER" id="PTHR30344">
    <property type="entry name" value="6-PHOSPHOGLUCONOLACTONASE-RELATED"/>
    <property type="match status" value="1"/>
</dbReference>
<dbReference type="InterPro" id="IPR015943">
    <property type="entry name" value="WD40/YVTN_repeat-like_dom_sf"/>
</dbReference>
<reference evidence="2 3" key="1">
    <citation type="submission" date="2018-03" db="EMBL/GenBank/DDBJ databases">
        <title>Genome sequence of Clostridium vincentii DSM 10228.</title>
        <authorList>
            <person name="Poehlein A."/>
            <person name="Daniel R."/>
        </authorList>
    </citation>
    <scope>NUCLEOTIDE SEQUENCE [LARGE SCALE GENOMIC DNA]</scope>
    <source>
        <strain evidence="2 3">DSM 10228</strain>
    </source>
</reference>
<keyword evidence="3" id="KW-1185">Reference proteome</keyword>
<dbReference type="OrthoDB" id="9790815at2"/>
<dbReference type="EC" id="3.1.1.31" evidence="2"/>
<dbReference type="RefSeq" id="WP_106058556.1">
    <property type="nucleotide sequence ID" value="NZ_PVXQ01000004.1"/>
</dbReference>
<gene>
    <name evidence="2" type="primary">pgl</name>
    <name evidence="2" type="ORF">CLVI_05160</name>
</gene>
<dbReference type="SUPFAM" id="SSF50974">
    <property type="entry name" value="Nitrous oxide reductase, N-terminal domain"/>
    <property type="match status" value="1"/>
</dbReference>
<dbReference type="InterPro" id="IPR050282">
    <property type="entry name" value="Cycloisomerase_2"/>
</dbReference>
<accession>A0A2T0BJ85</accession>
<dbReference type="GO" id="GO:0017057">
    <property type="term" value="F:6-phosphogluconolactonase activity"/>
    <property type="evidence" value="ECO:0007669"/>
    <property type="project" value="UniProtKB-EC"/>
</dbReference>
<name>A0A2T0BJ85_9CLOT</name>
<comment type="similarity">
    <text evidence="1">Belongs to the cycloisomerase 2 family.</text>
</comment>
<keyword evidence="2" id="KW-0378">Hydrolase</keyword>
<dbReference type="Pfam" id="PF10282">
    <property type="entry name" value="Lactonase"/>
    <property type="match status" value="1"/>
</dbReference>